<gene>
    <name evidence="4" type="primary">sseA</name>
    <name evidence="4" type="ORF">METEAL_28270</name>
</gene>
<name>A0AA48H8C3_9BACT</name>
<sequence length="276" mass="29303">MPLFPVVAPADLVPPYVLLDARPGAGSFAREHLPGAIHADLDAALSARGLPDFDPARGGRHPLPSPETWARQLGAWGITPETRVVAYDDACGGSGAARLWWMLRAFGHGRVVVLDGGIQAGLAEGLPAPGARPEPTGPYPEDRWLLPVADLAMVDRLRSDPDWKVLDVRAAPRYRGETEPFDPVAGHIPGAVNLPWQENLGPGGRMKPAQELRRLYADLLGATPRGRLVVHCGSGVTACHTLLALEAAGMGGAALYVGSWSEWCRNPLPVATGADR</sequence>
<keyword evidence="2" id="KW-0677">Repeat</keyword>
<dbReference type="InterPro" id="IPR036873">
    <property type="entry name" value="Rhodanese-like_dom_sf"/>
</dbReference>
<evidence type="ECO:0000313" key="5">
    <source>
        <dbReference type="Proteomes" id="UP001238179"/>
    </source>
</evidence>
<accession>A0AA48H8C3</accession>
<dbReference type="AlphaFoldDB" id="A0AA48H8C3"/>
<feature type="domain" description="Rhodanese" evidence="3">
    <location>
        <begin position="12"/>
        <end position="129"/>
    </location>
</feature>
<dbReference type="InterPro" id="IPR001763">
    <property type="entry name" value="Rhodanese-like_dom"/>
</dbReference>
<feature type="domain" description="Rhodanese" evidence="3">
    <location>
        <begin position="159"/>
        <end position="272"/>
    </location>
</feature>
<dbReference type="RefSeq" id="WP_316412324.1">
    <property type="nucleotide sequence ID" value="NZ_AP027080.1"/>
</dbReference>
<dbReference type="Pfam" id="PF00581">
    <property type="entry name" value="Rhodanese"/>
    <property type="match status" value="2"/>
</dbReference>
<dbReference type="GO" id="GO:0004792">
    <property type="term" value="F:thiosulfate-cyanide sulfurtransferase activity"/>
    <property type="evidence" value="ECO:0007669"/>
    <property type="project" value="TreeGrafter"/>
</dbReference>
<dbReference type="Gene3D" id="3.40.250.10">
    <property type="entry name" value="Rhodanese-like domain"/>
    <property type="match status" value="2"/>
</dbReference>
<evidence type="ECO:0000256" key="1">
    <source>
        <dbReference type="ARBA" id="ARBA00022679"/>
    </source>
</evidence>
<dbReference type="PANTHER" id="PTHR11364:SF27">
    <property type="entry name" value="SULFURTRANSFERASE"/>
    <property type="match status" value="1"/>
</dbReference>
<keyword evidence="5" id="KW-1185">Reference proteome</keyword>
<proteinExistence type="predicted"/>
<protein>
    <submittedName>
        <fullName evidence="4">Thiosulfate sulfurtransferase</fullName>
    </submittedName>
</protein>
<reference evidence="5" key="1">
    <citation type="journal article" date="2023" name="Int. J. Syst. Evol. Microbiol.">
        <title>Mesoterricola silvestris gen. nov., sp. nov., Mesoterricola sediminis sp. nov., Geothrix oryzae sp. nov., Geothrix edaphica sp. nov., Geothrix rubra sp. nov., and Geothrix limicola sp. nov., six novel members of Acidobacteriota isolated from soils.</title>
        <authorList>
            <person name="Itoh H."/>
            <person name="Sugisawa Y."/>
            <person name="Mise K."/>
            <person name="Xu Z."/>
            <person name="Kuniyasu M."/>
            <person name="Ushijima N."/>
            <person name="Kawano K."/>
            <person name="Kobayashi E."/>
            <person name="Shiratori Y."/>
            <person name="Masuda Y."/>
            <person name="Senoo K."/>
        </authorList>
    </citation>
    <scope>NUCLEOTIDE SEQUENCE [LARGE SCALE GENOMIC DNA]</scope>
    <source>
        <strain evidence="5">W79</strain>
    </source>
</reference>
<evidence type="ECO:0000313" key="4">
    <source>
        <dbReference type="EMBL" id="BDU73653.1"/>
    </source>
</evidence>
<dbReference type="CDD" id="cd01448">
    <property type="entry name" value="TST_Repeat_1"/>
    <property type="match status" value="1"/>
</dbReference>
<organism evidence="4 5">
    <name type="scientific">Mesoterricola silvestris</name>
    <dbReference type="NCBI Taxonomy" id="2927979"/>
    <lineage>
        <taxon>Bacteria</taxon>
        <taxon>Pseudomonadati</taxon>
        <taxon>Acidobacteriota</taxon>
        <taxon>Holophagae</taxon>
        <taxon>Holophagales</taxon>
        <taxon>Holophagaceae</taxon>
        <taxon>Mesoterricola</taxon>
    </lineage>
</organism>
<dbReference type="EMBL" id="AP027080">
    <property type="protein sequence ID" value="BDU73653.1"/>
    <property type="molecule type" value="Genomic_DNA"/>
</dbReference>
<dbReference type="InterPro" id="IPR045078">
    <property type="entry name" value="TST/MPST-like"/>
</dbReference>
<keyword evidence="1" id="KW-0808">Transferase</keyword>
<dbReference type="Proteomes" id="UP001238179">
    <property type="component" value="Chromosome"/>
</dbReference>
<dbReference type="CDD" id="cd01449">
    <property type="entry name" value="TST_Repeat_2"/>
    <property type="match status" value="1"/>
</dbReference>
<dbReference type="SMART" id="SM00450">
    <property type="entry name" value="RHOD"/>
    <property type="match status" value="2"/>
</dbReference>
<dbReference type="PANTHER" id="PTHR11364">
    <property type="entry name" value="THIOSULFATE SULFERTANSFERASE"/>
    <property type="match status" value="1"/>
</dbReference>
<dbReference type="KEGG" id="msil:METEAL_28270"/>
<evidence type="ECO:0000256" key="2">
    <source>
        <dbReference type="ARBA" id="ARBA00022737"/>
    </source>
</evidence>
<evidence type="ECO:0000259" key="3">
    <source>
        <dbReference type="PROSITE" id="PS50206"/>
    </source>
</evidence>
<dbReference type="PROSITE" id="PS50206">
    <property type="entry name" value="RHODANESE_3"/>
    <property type="match status" value="2"/>
</dbReference>
<dbReference type="SUPFAM" id="SSF52821">
    <property type="entry name" value="Rhodanese/Cell cycle control phosphatase"/>
    <property type="match status" value="2"/>
</dbReference>